<protein>
    <submittedName>
        <fullName evidence="1">Helicase-primase complex component</fullName>
    </submittedName>
</protein>
<keyword evidence="2" id="KW-1185">Reference proteome</keyword>
<dbReference type="GeneID" id="65101071"/>
<dbReference type="InterPro" id="IPR004996">
    <property type="entry name" value="HSV_HEPA"/>
</dbReference>
<organism evidence="1 2">
    <name type="scientific">Suid gammaherpesvirus 5</name>
    <dbReference type="NCBI Taxonomy" id="1960251"/>
    <lineage>
        <taxon>Viruses</taxon>
        <taxon>Duplodnaviria</taxon>
        <taxon>Heunggongvirae</taxon>
        <taxon>Peploviricota</taxon>
        <taxon>Herviviricetes</taxon>
        <taxon>Herpesvirales</taxon>
        <taxon>Orthoherpesviridae</taxon>
        <taxon>Gammaherpesvirinae</taxon>
        <taxon>Macavirus</taxon>
        <taxon>Macavirus suidgamma5</taxon>
    </lineage>
</organism>
<dbReference type="EMBL" id="AY170316">
    <property type="protein sequence ID" value="AAO12343.1"/>
    <property type="molecule type" value="Genomic_DNA"/>
</dbReference>
<keyword evidence="1" id="KW-0378">Hydrolase</keyword>
<accession>Q8B3Y2</accession>
<dbReference type="GO" id="GO:0004386">
    <property type="term" value="F:helicase activity"/>
    <property type="evidence" value="ECO:0007669"/>
    <property type="project" value="UniProtKB-KW"/>
</dbReference>
<dbReference type="Pfam" id="PF03324">
    <property type="entry name" value="Herpes_HEPA"/>
    <property type="match status" value="1"/>
</dbReference>
<dbReference type="KEGG" id="vg:65101071"/>
<dbReference type="GO" id="GO:0019079">
    <property type="term" value="P:viral genome replication"/>
    <property type="evidence" value="ECO:0007669"/>
    <property type="project" value="InterPro"/>
</dbReference>
<name>Q8B3Y2_9GAMA</name>
<keyword evidence="1" id="KW-0347">Helicase</keyword>
<keyword evidence="1" id="KW-0067">ATP-binding</keyword>
<keyword evidence="1" id="KW-0547">Nucleotide-binding</keyword>
<dbReference type="RefSeq" id="YP_010085987.1">
    <property type="nucleotide sequence ID" value="NC_055234.1"/>
</dbReference>
<evidence type="ECO:0000313" key="2">
    <source>
        <dbReference type="Proteomes" id="UP000325694"/>
    </source>
</evidence>
<evidence type="ECO:0000313" key="1">
    <source>
        <dbReference type="EMBL" id="AAO12343.1"/>
    </source>
</evidence>
<sequence length="449" mass="51825">MYGMVKRIDLFNVYHAKHGSYIIWSVGIVDVENLQTDNDVRCFVIYRLSQKEIEYIPEQNETEMTTQYVQCASNFILWEYDLRLKHPLLGPLCSQIGRVIYHLKIDQNILTAACPQRLVQCEDYSGLRFGALICETILKKSSIEGTLDVEQLDLFLKTKQGIYQFFSGDTDSRLKRTKIESELDILDIFKPCSYSLQLGDANVDLCVPKAAVDVLIINHESIWNRALIIFFRALYRKIYGAHTGLKPCLHYVFPGYFKNGSIFAPYFSSFPFVSMQFTRDMTTVDKKLLISDQLIVLDVAHASGKTSINNQILMDFVFKVPKQLQNNIGLSWPLWNSELNSQICDTDGRGIHIRKPHCFIKLTFTLKCIADDYSPHSMEILDMYSTGRLKAHLTNFYNHIVYCIMHWCHKNNFIWVAFYKNQVCIASQKVLDLPAVSRNSSKQTYPGKF</sequence>
<dbReference type="Proteomes" id="UP000325694">
    <property type="component" value="Segment"/>
</dbReference>
<reference evidence="1 2" key="1">
    <citation type="journal article" date="2003" name="Virology">
        <title>A novel porcine gammaherpesvirus.</title>
        <authorList>
            <person name="Chmielewicz B."/>
            <person name="Goltz M."/>
            <person name="Franz T."/>
            <person name="Bauer C."/>
            <person name="Brema S."/>
            <person name="Ellerbrok H."/>
            <person name="Beckmann S."/>
            <person name="Rziha H.J."/>
            <person name="Lahrmann K.H."/>
            <person name="Romero C."/>
            <person name="Ehlers B."/>
        </authorList>
    </citation>
    <scope>NUCLEOTIDE SEQUENCE [LARGE SCALE GENOMIC DNA]</scope>
    <source>
        <strain evidence="1">489</strain>
    </source>
</reference>
<proteinExistence type="predicted"/>